<dbReference type="FunFam" id="1.25.40.10:FF:000277">
    <property type="entry name" value="Pentatricopeptide repeat-containing protein, mitochondrial"/>
    <property type="match status" value="1"/>
</dbReference>
<protein>
    <submittedName>
        <fullName evidence="6">DYW domain containing protein</fullName>
    </submittedName>
</protein>
<dbReference type="Pfam" id="PF14432">
    <property type="entry name" value="DYW_deaminase"/>
    <property type="match status" value="1"/>
</dbReference>
<feature type="repeat" description="PPR" evidence="4">
    <location>
        <begin position="180"/>
        <end position="214"/>
    </location>
</feature>
<keyword evidence="7" id="KW-1185">Reference proteome</keyword>
<dbReference type="FunFam" id="1.25.40.10:FF:000470">
    <property type="entry name" value="Pentatricopeptide repeat-containing protein At5g66520"/>
    <property type="match status" value="1"/>
</dbReference>
<dbReference type="EMBL" id="JXTC01000009">
    <property type="protein sequence ID" value="POO01267.1"/>
    <property type="molecule type" value="Genomic_DNA"/>
</dbReference>
<dbReference type="OrthoDB" id="185373at2759"/>
<evidence type="ECO:0000256" key="3">
    <source>
        <dbReference type="ARBA" id="ARBA00061659"/>
    </source>
</evidence>
<accession>A0A2P5FU15</accession>
<name>A0A2P5FU15_TREOI</name>
<sequence length="653" mass="73420">MEAVTGPPLLLATQAISTLERCKTMPELRQVHAQIIKTNLVSHTFTVSKLISFCCFSGVSGGLNYAVSVFRRVQNPNPFIYFMLIKSLSESSNPLDSITLYAHMLTRLEDWKRVEFSLPSVIKACGRLNGLEEGKQIHGQILKTQFVFDPFVANAMIRMYFEVGEVDLARRMFDKMPERDVISWNSMITGYLRVGEIELARRLFDMMPDKDLVSYNAMIDGYGKSGKCELAEEIFGVTIRKDVKTWTSMISAYVLNYQPRKALDMFREMLSVGVNPDGPALVSVISAIADLGFVEEGKWIHKYVSSSGIEMNSGFIGSALIDMYAKCGHIENAYQVFRTISQNRNIGDWNSMISGLAIHGLGDESLEIFRDMEKMGIDPDEITFLGLLKACSHGGLVDDGKFCFKLMQEKYSIVPQVQHYGCIIDLLSRAGHLEDALRILWNMPIEPDVLAWKAILSASVKHGNVKIGEAAAFRAIELAPEDSSCYVLLSNIYAKMGRWDDVAKVRLMMKQKRVGKVPGCSSILVKGKVHVFLAGKAMDEKCTDEVLFKIEGIVSRLKLEGYKPDLTQVLLDVEEEGKECLLSLHSEKMALAFGLINIKNDALIHIVKNLRVCCDCHSFIKLVSKVYNRQIVVRDQNRFHHFENGFCSCKDSW</sequence>
<reference evidence="7" key="1">
    <citation type="submission" date="2016-06" db="EMBL/GenBank/DDBJ databases">
        <title>Parallel loss of symbiosis genes in relatives of nitrogen-fixing non-legume Parasponia.</title>
        <authorList>
            <person name="Van Velzen R."/>
            <person name="Holmer R."/>
            <person name="Bu F."/>
            <person name="Rutten L."/>
            <person name="Van Zeijl A."/>
            <person name="Liu W."/>
            <person name="Santuari L."/>
            <person name="Cao Q."/>
            <person name="Sharma T."/>
            <person name="Shen D."/>
            <person name="Roswanjaya Y."/>
            <person name="Wardhani T."/>
            <person name="Kalhor M.S."/>
            <person name="Jansen J."/>
            <person name="Van den Hoogen J."/>
            <person name="Gungor B."/>
            <person name="Hartog M."/>
            <person name="Hontelez J."/>
            <person name="Verver J."/>
            <person name="Yang W.-C."/>
            <person name="Schijlen E."/>
            <person name="Repin R."/>
            <person name="Schilthuizen M."/>
            <person name="Schranz E."/>
            <person name="Heidstra R."/>
            <person name="Miyata K."/>
            <person name="Fedorova E."/>
            <person name="Kohlen W."/>
            <person name="Bisseling T."/>
            <person name="Smit S."/>
            <person name="Geurts R."/>
        </authorList>
    </citation>
    <scope>NUCLEOTIDE SEQUENCE [LARGE SCALE GENOMIC DNA]</scope>
    <source>
        <strain evidence="7">cv. RG33-2</strain>
    </source>
</reference>
<dbReference type="GO" id="GO:0005737">
    <property type="term" value="C:cytoplasm"/>
    <property type="evidence" value="ECO:0007669"/>
    <property type="project" value="UniProtKB-ARBA"/>
</dbReference>
<evidence type="ECO:0000313" key="6">
    <source>
        <dbReference type="EMBL" id="POO01267.1"/>
    </source>
</evidence>
<dbReference type="PANTHER" id="PTHR47926">
    <property type="entry name" value="PENTATRICOPEPTIDE REPEAT-CONTAINING PROTEIN"/>
    <property type="match status" value="1"/>
</dbReference>
<dbReference type="InterPro" id="IPR046848">
    <property type="entry name" value="E_motif"/>
</dbReference>
<feature type="domain" description="DYW" evidence="5">
    <location>
        <begin position="561"/>
        <end position="653"/>
    </location>
</feature>
<dbReference type="Pfam" id="PF13041">
    <property type="entry name" value="PPR_2"/>
    <property type="match status" value="1"/>
</dbReference>
<dbReference type="GO" id="GO:0016556">
    <property type="term" value="P:mRNA modification"/>
    <property type="evidence" value="ECO:0007669"/>
    <property type="project" value="UniProtKB-ARBA"/>
</dbReference>
<proteinExistence type="inferred from homology"/>
<dbReference type="GO" id="GO:0008270">
    <property type="term" value="F:zinc ion binding"/>
    <property type="evidence" value="ECO:0007669"/>
    <property type="project" value="InterPro"/>
</dbReference>
<feature type="repeat" description="PPR" evidence="4">
    <location>
        <begin position="242"/>
        <end position="276"/>
    </location>
</feature>
<dbReference type="InterPro" id="IPR011990">
    <property type="entry name" value="TPR-like_helical_dom_sf"/>
</dbReference>
<feature type="repeat" description="PPR" evidence="4">
    <location>
        <begin position="149"/>
        <end position="179"/>
    </location>
</feature>
<keyword evidence="2" id="KW-0677">Repeat</keyword>
<dbReference type="PROSITE" id="PS51375">
    <property type="entry name" value="PPR"/>
    <property type="match status" value="4"/>
</dbReference>
<evidence type="ECO:0000256" key="2">
    <source>
        <dbReference type="ARBA" id="ARBA00022737"/>
    </source>
</evidence>
<dbReference type="InterPro" id="IPR002885">
    <property type="entry name" value="PPR_rpt"/>
</dbReference>
<comment type="similarity">
    <text evidence="3">Belongs to the PPR family. PCMP-E subfamily.</text>
</comment>
<dbReference type="GO" id="GO:0003723">
    <property type="term" value="F:RNA binding"/>
    <property type="evidence" value="ECO:0007669"/>
    <property type="project" value="InterPro"/>
</dbReference>
<evidence type="ECO:0000259" key="5">
    <source>
        <dbReference type="Pfam" id="PF14432"/>
    </source>
</evidence>
<dbReference type="Gene3D" id="1.25.40.10">
    <property type="entry name" value="Tetratricopeptide repeat domain"/>
    <property type="match status" value="4"/>
</dbReference>
<dbReference type="InterPro" id="IPR046960">
    <property type="entry name" value="PPR_At4g14850-like_plant"/>
</dbReference>
<comment type="caution">
    <text evidence="6">The sequence shown here is derived from an EMBL/GenBank/DDBJ whole genome shotgun (WGS) entry which is preliminary data.</text>
</comment>
<comment type="similarity">
    <text evidence="1">Belongs to the PPR family. PCMP-H subfamily.</text>
</comment>
<dbReference type="Pfam" id="PF20431">
    <property type="entry name" value="E_motif"/>
    <property type="match status" value="1"/>
</dbReference>
<dbReference type="STRING" id="63057.A0A2P5FU15"/>
<evidence type="ECO:0000313" key="7">
    <source>
        <dbReference type="Proteomes" id="UP000237000"/>
    </source>
</evidence>
<dbReference type="InterPro" id="IPR032867">
    <property type="entry name" value="DYW_dom"/>
</dbReference>
<dbReference type="Proteomes" id="UP000237000">
    <property type="component" value="Unassembled WGS sequence"/>
</dbReference>
<gene>
    <name evidence="6" type="ORF">TorRG33x02_030210</name>
</gene>
<dbReference type="NCBIfam" id="TIGR00756">
    <property type="entry name" value="PPR"/>
    <property type="match status" value="5"/>
</dbReference>
<evidence type="ECO:0000256" key="1">
    <source>
        <dbReference type="ARBA" id="ARBA00006643"/>
    </source>
</evidence>
<evidence type="ECO:0000256" key="4">
    <source>
        <dbReference type="PROSITE-ProRule" id="PRU00708"/>
    </source>
</evidence>
<dbReference type="InParanoid" id="A0A2P5FU15"/>
<dbReference type="AlphaFoldDB" id="A0A2P5FU15"/>
<organism evidence="6 7">
    <name type="scientific">Trema orientale</name>
    <name type="common">Charcoal tree</name>
    <name type="synonym">Celtis orientalis</name>
    <dbReference type="NCBI Taxonomy" id="63057"/>
    <lineage>
        <taxon>Eukaryota</taxon>
        <taxon>Viridiplantae</taxon>
        <taxon>Streptophyta</taxon>
        <taxon>Embryophyta</taxon>
        <taxon>Tracheophyta</taxon>
        <taxon>Spermatophyta</taxon>
        <taxon>Magnoliopsida</taxon>
        <taxon>eudicotyledons</taxon>
        <taxon>Gunneridae</taxon>
        <taxon>Pentapetalae</taxon>
        <taxon>rosids</taxon>
        <taxon>fabids</taxon>
        <taxon>Rosales</taxon>
        <taxon>Cannabaceae</taxon>
        <taxon>Trema</taxon>
    </lineage>
</organism>
<dbReference type="Pfam" id="PF01535">
    <property type="entry name" value="PPR"/>
    <property type="match status" value="6"/>
</dbReference>
<feature type="repeat" description="PPR" evidence="4">
    <location>
        <begin position="345"/>
        <end position="379"/>
    </location>
</feature>